<dbReference type="Proteomes" id="UP000003146">
    <property type="component" value="Unassembled WGS sequence"/>
</dbReference>
<dbReference type="GO" id="GO:0003677">
    <property type="term" value="F:DNA binding"/>
    <property type="evidence" value="ECO:0007669"/>
    <property type="project" value="UniProtKB-KW"/>
</dbReference>
<dbReference type="Gene3D" id="1.10.260.40">
    <property type="entry name" value="lambda repressor-like DNA-binding domains"/>
    <property type="match status" value="1"/>
</dbReference>
<keyword evidence="1" id="KW-0472">Membrane</keyword>
<dbReference type="AlphaFoldDB" id="B3JFT7"/>
<keyword evidence="1" id="KW-0812">Transmembrane</keyword>
<dbReference type="STRING" id="470145.BACCOP_00738"/>
<reference evidence="3 4" key="2">
    <citation type="submission" date="2008-04" db="EMBL/GenBank/DDBJ databases">
        <authorList>
            <person name="Fulton L."/>
            <person name="Clifton S."/>
            <person name="Fulton B."/>
            <person name="Xu J."/>
            <person name="Minx P."/>
            <person name="Pepin K.H."/>
            <person name="Johnson M."/>
            <person name="Thiruvilangam P."/>
            <person name="Bhonagiri V."/>
            <person name="Nash W.E."/>
            <person name="Mardis E.R."/>
            <person name="Wilson R.K."/>
        </authorList>
    </citation>
    <scope>NUCLEOTIDE SEQUENCE [LARGE SCALE GENOMIC DNA]</scope>
    <source>
        <strain evidence="3 4">DSM 17136</strain>
    </source>
</reference>
<sequence length="195" mass="22320">MGKRSYTAFRLRLKGTAKRKIHRKPVKAPLWHKHKRNGSCIISLNHWLGVMQSPFLRLCGSRYTFVQTCLGDGVPTDKTAFTECFYVYIRNISYYKNALIILSFGLFLLNLQIIAIVMQMKRINRLKIVLAEQGKTGKWLAHALGKNESTVSRWCTNEVQPSVETLLTIAETLKIDIKELLCSTQMCNQDDGIQI</sequence>
<accession>B3JFT7</accession>
<dbReference type="EMBL" id="ABIY02000059">
    <property type="protein sequence ID" value="EDV02170.1"/>
    <property type="molecule type" value="Genomic_DNA"/>
</dbReference>
<evidence type="ECO:0000256" key="1">
    <source>
        <dbReference type="SAM" id="Phobius"/>
    </source>
</evidence>
<evidence type="ECO:0000259" key="2">
    <source>
        <dbReference type="PROSITE" id="PS50943"/>
    </source>
</evidence>
<protein>
    <submittedName>
        <fullName evidence="3">DNA-binding helix-turn-helix protein</fullName>
    </submittedName>
</protein>
<name>B3JFT7_9BACT</name>
<dbReference type="eggNOG" id="COG1396">
    <property type="taxonomic scope" value="Bacteria"/>
</dbReference>
<dbReference type="SMART" id="SM00530">
    <property type="entry name" value="HTH_XRE"/>
    <property type="match status" value="1"/>
</dbReference>
<dbReference type="HOGENOM" id="CLU_1393872_0_0_10"/>
<feature type="transmembrane region" description="Helical" evidence="1">
    <location>
        <begin position="98"/>
        <end position="118"/>
    </location>
</feature>
<dbReference type="SUPFAM" id="SSF47413">
    <property type="entry name" value="lambda repressor-like DNA-binding domains"/>
    <property type="match status" value="1"/>
</dbReference>
<keyword evidence="3" id="KW-0238">DNA-binding</keyword>
<evidence type="ECO:0000313" key="3">
    <source>
        <dbReference type="EMBL" id="EDV02170.1"/>
    </source>
</evidence>
<keyword evidence="1" id="KW-1133">Transmembrane helix</keyword>
<proteinExistence type="predicted"/>
<dbReference type="Pfam" id="PF01381">
    <property type="entry name" value="HTH_3"/>
    <property type="match status" value="1"/>
</dbReference>
<comment type="caution">
    <text evidence="3">The sequence shown here is derived from an EMBL/GenBank/DDBJ whole genome shotgun (WGS) entry which is preliminary data.</text>
</comment>
<dbReference type="PROSITE" id="PS50943">
    <property type="entry name" value="HTH_CROC1"/>
    <property type="match status" value="1"/>
</dbReference>
<organism evidence="3 4">
    <name type="scientific">Phocaeicola coprocola DSM 17136</name>
    <dbReference type="NCBI Taxonomy" id="470145"/>
    <lineage>
        <taxon>Bacteria</taxon>
        <taxon>Pseudomonadati</taxon>
        <taxon>Bacteroidota</taxon>
        <taxon>Bacteroidia</taxon>
        <taxon>Bacteroidales</taxon>
        <taxon>Bacteroidaceae</taxon>
        <taxon>Phocaeicola</taxon>
    </lineage>
</organism>
<dbReference type="InterPro" id="IPR010982">
    <property type="entry name" value="Lambda_DNA-bd_dom_sf"/>
</dbReference>
<feature type="domain" description="HTH cro/C1-type" evidence="2">
    <location>
        <begin position="140"/>
        <end position="180"/>
    </location>
</feature>
<evidence type="ECO:0000313" key="4">
    <source>
        <dbReference type="Proteomes" id="UP000003146"/>
    </source>
</evidence>
<dbReference type="CDD" id="cd00093">
    <property type="entry name" value="HTH_XRE"/>
    <property type="match status" value="1"/>
</dbReference>
<reference evidence="3 4" key="1">
    <citation type="submission" date="2008-04" db="EMBL/GenBank/DDBJ databases">
        <title>Draft genome sequence of Bacteroides coprocola (DSM 17136).</title>
        <authorList>
            <person name="Sudarsanam P."/>
            <person name="Ley R."/>
            <person name="Guruge J."/>
            <person name="Turnbaugh P.J."/>
            <person name="Mahowald M."/>
            <person name="Liep D."/>
            <person name="Gordon J."/>
        </authorList>
    </citation>
    <scope>NUCLEOTIDE SEQUENCE [LARGE SCALE GENOMIC DNA]</scope>
    <source>
        <strain evidence="3 4">DSM 17136</strain>
    </source>
</reference>
<dbReference type="InterPro" id="IPR001387">
    <property type="entry name" value="Cro/C1-type_HTH"/>
</dbReference>
<gene>
    <name evidence="3" type="ORF">BACCOP_00738</name>
</gene>